<dbReference type="InterPro" id="IPR029058">
    <property type="entry name" value="AB_hydrolase_fold"/>
</dbReference>
<evidence type="ECO:0000313" key="1">
    <source>
        <dbReference type="EMBL" id="MCP1673918.1"/>
    </source>
</evidence>
<dbReference type="Proteomes" id="UP001205843">
    <property type="component" value="Unassembled WGS sequence"/>
</dbReference>
<dbReference type="Gene3D" id="3.40.50.1820">
    <property type="entry name" value="alpha/beta hydrolase"/>
    <property type="match status" value="1"/>
</dbReference>
<gene>
    <name evidence="1" type="ORF">J2T57_001017</name>
</gene>
<proteinExistence type="predicted"/>
<reference evidence="1" key="1">
    <citation type="submission" date="2022-03" db="EMBL/GenBank/DDBJ databases">
        <title>Genomic Encyclopedia of Type Strains, Phase III (KMG-III): the genomes of soil and plant-associated and newly described type strains.</title>
        <authorList>
            <person name="Whitman W."/>
        </authorList>
    </citation>
    <scope>NUCLEOTIDE SEQUENCE</scope>
    <source>
        <strain evidence="1">ANL 6-2</strain>
    </source>
</reference>
<keyword evidence="2" id="KW-1185">Reference proteome</keyword>
<dbReference type="SUPFAM" id="SSF53474">
    <property type="entry name" value="alpha/beta-Hydrolases"/>
    <property type="match status" value="1"/>
</dbReference>
<dbReference type="EMBL" id="JALJXV010000002">
    <property type="protein sequence ID" value="MCP1673918.1"/>
    <property type="molecule type" value="Genomic_DNA"/>
</dbReference>
<organism evidence="1 2">
    <name type="scientific">Natronocella acetinitrilica</name>
    <dbReference type="NCBI Taxonomy" id="414046"/>
    <lineage>
        <taxon>Bacteria</taxon>
        <taxon>Pseudomonadati</taxon>
        <taxon>Pseudomonadota</taxon>
        <taxon>Gammaproteobacteria</taxon>
        <taxon>Chromatiales</taxon>
        <taxon>Ectothiorhodospiraceae</taxon>
        <taxon>Natronocella</taxon>
    </lineage>
</organism>
<sequence>MEQFVLSTYSPPQQAETDRPLHVYLTGDGTPWIGGRRIARDPTPRGRLTLELMAQDHAPRILLNRPCYARNPMDQACRSRLWADGRYSETVVSAMDQALDSLAESHGDHGLVLIGYSGGGTLARLLAGRRDDVRAVVTLAANLDHTAWAEHHGYRPLRGSLSAKDQPPLPADILQWHYAGGRDTVVPVDVVAAGIEGDQAAELRVEPDFDHVCCWVERWPAILRQLDRALGVTNPVAH</sequence>
<dbReference type="RefSeq" id="WP_253475224.1">
    <property type="nucleotide sequence ID" value="NZ_JALJXV010000002.1"/>
</dbReference>
<dbReference type="AlphaFoldDB" id="A0AAE3G3Y4"/>
<comment type="caution">
    <text evidence="1">The sequence shown here is derived from an EMBL/GenBank/DDBJ whole genome shotgun (WGS) entry which is preliminary data.</text>
</comment>
<evidence type="ECO:0000313" key="2">
    <source>
        <dbReference type="Proteomes" id="UP001205843"/>
    </source>
</evidence>
<name>A0AAE3G3Y4_9GAMM</name>
<accession>A0AAE3G3Y4</accession>
<protein>
    <submittedName>
        <fullName evidence="1">Pimeloyl-ACP methyl ester carboxylesterase</fullName>
    </submittedName>
</protein>